<protein>
    <submittedName>
        <fullName evidence="3">YfdX protein</fullName>
    </submittedName>
</protein>
<dbReference type="InterPro" id="IPR021236">
    <property type="entry name" value="Uncharacterised_YfdX"/>
</dbReference>
<reference evidence="3 4" key="1">
    <citation type="submission" date="2019-04" db="EMBL/GenBank/DDBJ databases">
        <authorList>
            <consortium name="Pathogen Informatics"/>
        </authorList>
    </citation>
    <scope>NUCLEOTIDE SEQUENCE [LARGE SCALE GENOMIC DNA]</scope>
    <source>
        <strain evidence="3 4">NCTC9185</strain>
    </source>
</reference>
<feature type="compositionally biased region" description="Polar residues" evidence="2">
    <location>
        <begin position="1"/>
        <end position="25"/>
    </location>
</feature>
<accession>A0A4U9DI50</accession>
<organism evidence="3 4">
    <name type="scientific">Raoultella terrigena</name>
    <name type="common">Klebsiella terrigena</name>
    <dbReference type="NCBI Taxonomy" id="577"/>
    <lineage>
        <taxon>Bacteria</taxon>
        <taxon>Pseudomonadati</taxon>
        <taxon>Pseudomonadota</taxon>
        <taxon>Gammaproteobacteria</taxon>
        <taxon>Enterobacterales</taxon>
        <taxon>Enterobacteriaceae</taxon>
        <taxon>Klebsiella/Raoultella group</taxon>
        <taxon>Raoultella</taxon>
    </lineage>
</organism>
<proteinExistence type="predicted"/>
<dbReference type="Pfam" id="PF10938">
    <property type="entry name" value="YfdX"/>
    <property type="match status" value="1"/>
</dbReference>
<evidence type="ECO:0000256" key="1">
    <source>
        <dbReference type="SAM" id="Coils"/>
    </source>
</evidence>
<dbReference type="AlphaFoldDB" id="A0A4U9DI50"/>
<name>A0A4U9DI50_RAOTE</name>
<dbReference type="Proteomes" id="UP000339249">
    <property type="component" value="Unassembled WGS sequence"/>
</dbReference>
<evidence type="ECO:0000256" key="2">
    <source>
        <dbReference type="SAM" id="MobiDB-lite"/>
    </source>
</evidence>
<evidence type="ECO:0000313" key="4">
    <source>
        <dbReference type="Proteomes" id="UP000339249"/>
    </source>
</evidence>
<keyword evidence="1" id="KW-0175">Coiled coil</keyword>
<feature type="region of interest" description="Disordered" evidence="2">
    <location>
        <begin position="1"/>
        <end position="53"/>
    </location>
</feature>
<sequence length="319" mass="34498">MNEQTPNPNATNEGINEQAAVSSLPVSPESKPEVVTEVQPEVQKETDSQAADKRKQVLDEAVSALSLTKSALAALDGKDTARALATLAEVTGKLELIVAREPTLALAGVDVRTIVHDLFANTETIEAMTDEALDALKHGEVQQARHVLALLASEIVITVTNIPLASYPAAVKAVVPLIDQGKIEEAKAALQSALSTLVEERSVLPLPVLRAKLLLKRAEPLVEDGQRSEASNERLETLLNEARQQLEMAELLGYGKRKDFEPLYAELKKIKEKTGGGGCGKGWLDEVKAKTVQVVLKPLERGRIAPPLLSHECLIFYFV</sequence>
<feature type="coiled-coil region" evidence="1">
    <location>
        <begin position="225"/>
        <end position="252"/>
    </location>
</feature>
<gene>
    <name evidence="3" type="ORF">NCTC9185_07940</name>
</gene>
<evidence type="ECO:0000313" key="3">
    <source>
        <dbReference type="EMBL" id="VTN16644.1"/>
    </source>
</evidence>
<dbReference type="EMBL" id="CABDVU010000002">
    <property type="protein sequence ID" value="VTN16644.1"/>
    <property type="molecule type" value="Genomic_DNA"/>
</dbReference>
<feature type="compositionally biased region" description="Basic and acidic residues" evidence="2">
    <location>
        <begin position="42"/>
        <end position="53"/>
    </location>
</feature>